<dbReference type="PANTHER" id="PTHR43078">
    <property type="entry name" value="UDP-GLUCURONIC ACID DECARBOXYLASE-RELATED"/>
    <property type="match status" value="1"/>
</dbReference>
<comment type="caution">
    <text evidence="4">The sequence shown here is derived from an EMBL/GenBank/DDBJ whole genome shotgun (WGS) entry which is preliminary data.</text>
</comment>
<reference evidence="4" key="1">
    <citation type="submission" date="2023-02" db="EMBL/GenBank/DDBJ databases">
        <title>Genome of toxic invasive species Heracleum sosnowskyi carries increased number of genes despite the absence of recent whole-genome duplications.</title>
        <authorList>
            <person name="Schelkunov M."/>
            <person name="Shtratnikova V."/>
            <person name="Makarenko M."/>
            <person name="Klepikova A."/>
            <person name="Omelchenko D."/>
            <person name="Novikova G."/>
            <person name="Obukhova E."/>
            <person name="Bogdanov V."/>
            <person name="Penin A."/>
            <person name="Logacheva M."/>
        </authorList>
    </citation>
    <scope>NUCLEOTIDE SEQUENCE</scope>
    <source>
        <strain evidence="4">Hsosn_3</strain>
        <tissue evidence="4">Leaf</tissue>
    </source>
</reference>
<dbReference type="EMBL" id="JAUIZM010000004">
    <property type="protein sequence ID" value="KAK1388170.1"/>
    <property type="molecule type" value="Genomic_DNA"/>
</dbReference>
<organism evidence="4 5">
    <name type="scientific">Heracleum sosnowskyi</name>
    <dbReference type="NCBI Taxonomy" id="360622"/>
    <lineage>
        <taxon>Eukaryota</taxon>
        <taxon>Viridiplantae</taxon>
        <taxon>Streptophyta</taxon>
        <taxon>Embryophyta</taxon>
        <taxon>Tracheophyta</taxon>
        <taxon>Spermatophyta</taxon>
        <taxon>Magnoliopsida</taxon>
        <taxon>eudicotyledons</taxon>
        <taxon>Gunneridae</taxon>
        <taxon>Pentapetalae</taxon>
        <taxon>asterids</taxon>
        <taxon>campanulids</taxon>
        <taxon>Apiales</taxon>
        <taxon>Apiaceae</taxon>
        <taxon>Apioideae</taxon>
        <taxon>apioid superclade</taxon>
        <taxon>Tordylieae</taxon>
        <taxon>Tordyliinae</taxon>
        <taxon>Heracleum</taxon>
    </lineage>
</organism>
<accession>A0AAD8MSW2</accession>
<dbReference type="GO" id="GO:0070403">
    <property type="term" value="F:NAD+ binding"/>
    <property type="evidence" value="ECO:0007669"/>
    <property type="project" value="InterPro"/>
</dbReference>
<sequence>MGCCFYHLRLVRIARIFNTYGPRMCLDDGRVVSNFVAQPIRKQPLTVYMEMETLGISAVVSVSPPAVVSRIYYCVQAEMKRFAGADTSVLKLHYEKKVLDLEQEKKTL</sequence>
<dbReference type="GO" id="GO:0048040">
    <property type="term" value="F:UDP-glucuronate decarboxylase activity"/>
    <property type="evidence" value="ECO:0007669"/>
    <property type="project" value="TreeGrafter"/>
</dbReference>
<dbReference type="PANTHER" id="PTHR43078:SF22">
    <property type="entry name" value="UDP-GLUCURONIC ACID DECARBOXYLASE 1"/>
    <property type="match status" value="1"/>
</dbReference>
<dbReference type="Proteomes" id="UP001237642">
    <property type="component" value="Unassembled WGS sequence"/>
</dbReference>
<keyword evidence="3" id="KW-0456">Lyase</keyword>
<evidence type="ECO:0000256" key="2">
    <source>
        <dbReference type="ARBA" id="ARBA00023027"/>
    </source>
</evidence>
<evidence type="ECO:0000256" key="1">
    <source>
        <dbReference type="ARBA" id="ARBA00001911"/>
    </source>
</evidence>
<dbReference type="Gene3D" id="3.40.50.720">
    <property type="entry name" value="NAD(P)-binding Rossmann-like Domain"/>
    <property type="match status" value="1"/>
</dbReference>
<name>A0AAD8MSW2_9APIA</name>
<keyword evidence="5" id="KW-1185">Reference proteome</keyword>
<reference evidence="4" key="2">
    <citation type="submission" date="2023-05" db="EMBL/GenBank/DDBJ databases">
        <authorList>
            <person name="Schelkunov M.I."/>
        </authorList>
    </citation>
    <scope>NUCLEOTIDE SEQUENCE</scope>
    <source>
        <strain evidence="4">Hsosn_3</strain>
        <tissue evidence="4">Leaf</tissue>
    </source>
</reference>
<evidence type="ECO:0000313" key="5">
    <source>
        <dbReference type="Proteomes" id="UP001237642"/>
    </source>
</evidence>
<keyword evidence="2" id="KW-0520">NAD</keyword>
<evidence type="ECO:0000313" key="4">
    <source>
        <dbReference type="EMBL" id="KAK1388170.1"/>
    </source>
</evidence>
<dbReference type="GO" id="GO:0005737">
    <property type="term" value="C:cytoplasm"/>
    <property type="evidence" value="ECO:0007669"/>
    <property type="project" value="TreeGrafter"/>
</dbReference>
<protein>
    <submittedName>
        <fullName evidence="4">Uncharacterized protein</fullName>
    </submittedName>
</protein>
<gene>
    <name evidence="4" type="ORF">POM88_016348</name>
</gene>
<comment type="cofactor">
    <cofactor evidence="1">
        <name>NAD(+)</name>
        <dbReference type="ChEBI" id="CHEBI:57540"/>
    </cofactor>
</comment>
<dbReference type="InterPro" id="IPR044516">
    <property type="entry name" value="UXS-like"/>
</dbReference>
<dbReference type="AlphaFoldDB" id="A0AAD8MSW2"/>
<proteinExistence type="predicted"/>
<evidence type="ECO:0000256" key="3">
    <source>
        <dbReference type="ARBA" id="ARBA00023239"/>
    </source>
</evidence>
<dbReference type="GO" id="GO:0042732">
    <property type="term" value="P:D-xylose metabolic process"/>
    <property type="evidence" value="ECO:0007669"/>
    <property type="project" value="InterPro"/>
</dbReference>